<dbReference type="EMBL" id="PZEV01000054">
    <property type="protein sequence ID" value="PTI49692.1"/>
    <property type="molecule type" value="Genomic_DNA"/>
</dbReference>
<feature type="domain" description="FAD-binding" evidence="5">
    <location>
        <begin position="2"/>
        <end position="329"/>
    </location>
</feature>
<evidence type="ECO:0000256" key="1">
    <source>
        <dbReference type="ARBA" id="ARBA00001974"/>
    </source>
</evidence>
<evidence type="ECO:0000313" key="7">
    <source>
        <dbReference type="Proteomes" id="UP000240717"/>
    </source>
</evidence>
<evidence type="ECO:0000259" key="5">
    <source>
        <dbReference type="Pfam" id="PF01494"/>
    </source>
</evidence>
<dbReference type="PANTHER" id="PTHR46496">
    <property type="match status" value="1"/>
</dbReference>
<proteinExistence type="predicted"/>
<dbReference type="NCBIfam" id="NF005243">
    <property type="entry name" value="PRK06753.1"/>
    <property type="match status" value="1"/>
</dbReference>
<dbReference type="PRINTS" id="PR00420">
    <property type="entry name" value="RNGMNOXGNASE"/>
</dbReference>
<dbReference type="Gene3D" id="3.50.50.60">
    <property type="entry name" value="FAD/NAD(P)-binding domain"/>
    <property type="match status" value="1"/>
</dbReference>
<keyword evidence="4" id="KW-0560">Oxidoreductase</keyword>
<dbReference type="PANTHER" id="PTHR46496:SF1">
    <property type="entry name" value="ZEAXANTHIN EPOXIDASE, CHLOROPLASTIC"/>
    <property type="match status" value="1"/>
</dbReference>
<name>A0A2T4PXU0_STAWA</name>
<evidence type="ECO:0000256" key="2">
    <source>
        <dbReference type="ARBA" id="ARBA00022630"/>
    </source>
</evidence>
<dbReference type="InterPro" id="IPR002938">
    <property type="entry name" value="FAD-bd"/>
</dbReference>
<evidence type="ECO:0000256" key="4">
    <source>
        <dbReference type="ARBA" id="ARBA00023002"/>
    </source>
</evidence>
<comment type="caution">
    <text evidence="6">The sequence shown here is derived from an EMBL/GenBank/DDBJ whole genome shotgun (WGS) entry which is preliminary data.</text>
</comment>
<organism evidence="6 7">
    <name type="scientific">Staphylococcus warneri</name>
    <dbReference type="NCBI Taxonomy" id="1292"/>
    <lineage>
        <taxon>Bacteria</taxon>
        <taxon>Bacillati</taxon>
        <taxon>Bacillota</taxon>
        <taxon>Bacilli</taxon>
        <taxon>Bacillales</taxon>
        <taxon>Staphylococcaceae</taxon>
        <taxon>Staphylococcus</taxon>
    </lineage>
</organism>
<dbReference type="Pfam" id="PF01494">
    <property type="entry name" value="FAD_binding_3"/>
    <property type="match status" value="1"/>
</dbReference>
<reference evidence="6 7" key="1">
    <citation type="journal article" date="2016" name="Front. Microbiol.">
        <title>Comprehensive Phylogenetic Analysis of Bovine Non-aureus Staphylococci Species Based on Whole-Genome Sequencing.</title>
        <authorList>
            <person name="Naushad S."/>
            <person name="Barkema H.W."/>
            <person name="Luby C."/>
            <person name="Condas L.A."/>
            <person name="Nobrega D.B."/>
            <person name="Carson D.A."/>
            <person name="De Buck J."/>
        </authorList>
    </citation>
    <scope>NUCLEOTIDE SEQUENCE [LARGE SCALE GENOMIC DNA]</scope>
    <source>
        <strain evidence="6 7">SNUC 2993</strain>
    </source>
</reference>
<comment type="cofactor">
    <cofactor evidence="1">
        <name>FAD</name>
        <dbReference type="ChEBI" id="CHEBI:57692"/>
    </cofactor>
</comment>
<dbReference type="AlphaFoldDB" id="A0A2T4PXU0"/>
<dbReference type="Proteomes" id="UP000240717">
    <property type="component" value="Unassembled WGS sequence"/>
</dbReference>
<sequence>MKIAIVGAGIGGLTAAALLEEQGHQVKIFEKNDAIRELGAGIGIGDNVIQKLHNHDLAKGIKNAGQNLTSMQTLDEYNKPLMTAHLKRDTLNVTLSRQTLISIIQSYVQQDSIYLKHDVTKIDNSNSKVILHFKEQESEAFDLCIGADGIHSTVREAIDSQSKIQYQGYTCFRGLVDDIHLDETDVAKEFWGKQGRVGIVPLIDNQAYWFITINAKERDAQYQSFGKPHLQARFNHYPNVVRQILDKQSETGIILIDIYDMKPLKSFVKERTILLGDAAHATTPNLGQGAGQAMEDAIVLANCLKSYDFNEALERYDKLRVNHTAKVIKKSRKIGKIAQYHNGLMIKCRNAMMKILPNKIASNQTKFLYKSKEK</sequence>
<evidence type="ECO:0000256" key="3">
    <source>
        <dbReference type="ARBA" id="ARBA00022827"/>
    </source>
</evidence>
<dbReference type="GO" id="GO:0071949">
    <property type="term" value="F:FAD binding"/>
    <property type="evidence" value="ECO:0007669"/>
    <property type="project" value="InterPro"/>
</dbReference>
<keyword evidence="3" id="KW-0274">FAD</keyword>
<dbReference type="GO" id="GO:0016491">
    <property type="term" value="F:oxidoreductase activity"/>
    <property type="evidence" value="ECO:0007669"/>
    <property type="project" value="UniProtKB-KW"/>
</dbReference>
<protein>
    <recommendedName>
        <fullName evidence="5">FAD-binding domain-containing protein</fullName>
    </recommendedName>
</protein>
<dbReference type="STRING" id="1194526.A284_03020"/>
<dbReference type="InterPro" id="IPR036188">
    <property type="entry name" value="FAD/NAD-bd_sf"/>
</dbReference>
<accession>A0A2T4PXU0</accession>
<dbReference type="RefSeq" id="WP_107532639.1">
    <property type="nucleotide sequence ID" value="NZ_PZEV01000054.1"/>
</dbReference>
<gene>
    <name evidence="6" type="ORF">BU085_11475</name>
</gene>
<keyword evidence="2" id="KW-0285">Flavoprotein</keyword>
<dbReference type="SUPFAM" id="SSF51905">
    <property type="entry name" value="FAD/NAD(P)-binding domain"/>
    <property type="match status" value="1"/>
</dbReference>
<evidence type="ECO:0000313" key="6">
    <source>
        <dbReference type="EMBL" id="PTI49692.1"/>
    </source>
</evidence>